<dbReference type="GO" id="GO:0005886">
    <property type="term" value="C:plasma membrane"/>
    <property type="evidence" value="ECO:0007669"/>
    <property type="project" value="UniProtKB-SubCell"/>
</dbReference>
<organism evidence="12 13">
    <name type="scientific">Mesorhizobium plurifarium</name>
    <dbReference type="NCBI Taxonomy" id="69974"/>
    <lineage>
        <taxon>Bacteria</taxon>
        <taxon>Pseudomonadati</taxon>
        <taxon>Pseudomonadota</taxon>
        <taxon>Alphaproteobacteria</taxon>
        <taxon>Hyphomicrobiales</taxon>
        <taxon>Phyllobacteriaceae</taxon>
        <taxon>Mesorhizobium</taxon>
    </lineage>
</organism>
<keyword evidence="5 10" id="KW-1133">Transmembrane helix</keyword>
<dbReference type="InterPro" id="IPR018422">
    <property type="entry name" value="Cation/H_exchanger_CPA1"/>
</dbReference>
<keyword evidence="6" id="KW-0915">Sodium</keyword>
<keyword evidence="4 10" id="KW-0812">Transmembrane</keyword>
<reference evidence="13" key="1">
    <citation type="submission" date="2014-08" db="EMBL/GenBank/DDBJ databases">
        <authorList>
            <person name="Moulin L."/>
        </authorList>
    </citation>
    <scope>NUCLEOTIDE SEQUENCE [LARGE SCALE GENOMIC DNA]</scope>
</reference>
<feature type="transmembrane region" description="Helical" evidence="10">
    <location>
        <begin position="299"/>
        <end position="323"/>
    </location>
</feature>
<gene>
    <name evidence="12" type="ORF">MPL3356_80098</name>
</gene>
<feature type="transmembrane region" description="Helical" evidence="10">
    <location>
        <begin position="261"/>
        <end position="279"/>
    </location>
</feature>
<dbReference type="GO" id="GO:0015386">
    <property type="term" value="F:potassium:proton antiporter activity"/>
    <property type="evidence" value="ECO:0007669"/>
    <property type="project" value="TreeGrafter"/>
</dbReference>
<accession>A0A090GB67</accession>
<dbReference type="Gene3D" id="6.10.140.1330">
    <property type="match status" value="1"/>
</dbReference>
<evidence type="ECO:0000256" key="10">
    <source>
        <dbReference type="SAM" id="Phobius"/>
    </source>
</evidence>
<feature type="transmembrane region" description="Helical" evidence="10">
    <location>
        <begin position="375"/>
        <end position="398"/>
    </location>
</feature>
<evidence type="ECO:0000313" key="12">
    <source>
        <dbReference type="EMBL" id="CDX28185.1"/>
    </source>
</evidence>
<keyword evidence="13" id="KW-1185">Reference proteome</keyword>
<evidence type="ECO:0000256" key="5">
    <source>
        <dbReference type="ARBA" id="ARBA00022989"/>
    </source>
</evidence>
<dbReference type="AlphaFoldDB" id="A0A090GB67"/>
<evidence type="ECO:0000256" key="6">
    <source>
        <dbReference type="ARBA" id="ARBA00023053"/>
    </source>
</evidence>
<evidence type="ECO:0000313" key="13">
    <source>
        <dbReference type="Proteomes" id="UP000045285"/>
    </source>
</evidence>
<dbReference type="PANTHER" id="PTHR10110:SF86">
    <property type="entry name" value="SODIUM_HYDROGEN EXCHANGER 7"/>
    <property type="match status" value="1"/>
</dbReference>
<dbReference type="InterPro" id="IPR006153">
    <property type="entry name" value="Cation/H_exchanger_TM"/>
</dbReference>
<name>A0A090GB67_MESPL</name>
<evidence type="ECO:0000256" key="3">
    <source>
        <dbReference type="ARBA" id="ARBA00022475"/>
    </source>
</evidence>
<sequence length="517" mass="55475">MALFELTLVLLLIAVALTALSRRLEVPYPSLLALAGVGLAFVPGAPVIEIDPELALALFIAPVLLDAAYDTSLRDLKRYRLSLVLLALGAVVFTTVVVAFVGWKMAGLPIAAAIALGAIVAPPDAVAASAVLSQFKVPHRITAILQGESLLNDATALLIYRISVSAAVGTLMLKDAVPVILLATIGSVVAGYLFGRVSLLTLTRIEDAASSTVVQFAGTFAVWIIADRLGLSAIITIVVYAITIARTAPRRMSARRRVSTYSVWESAVFVLNVLAFVLMGLQARSIVGRLSGDGQGGAFLFAATVLVVVMVARLVWVAGYVAVIRWFARSGGEDRKQDAPTFRGAVLVGWCGMRGLVTLVVAIALPANFPGRDPIVLAAFAVVLGTLVLQGISLKPLLRWLNFERDMTIDREVAEARVAIMQAALDVLNRKTSAAAAVVREQYEAQRRVAENPDDAQAATEYDRLRLYAIKRQRDTLEELRSNGTIGDEAYHRLEEEIDWSELAASPAGSFQPLTTY</sequence>
<proteinExistence type="predicted"/>
<evidence type="ECO:0000256" key="2">
    <source>
        <dbReference type="ARBA" id="ARBA00022448"/>
    </source>
</evidence>
<evidence type="ECO:0000256" key="8">
    <source>
        <dbReference type="ARBA" id="ARBA00023136"/>
    </source>
</evidence>
<keyword evidence="9" id="KW-0739">Sodium transport</keyword>
<keyword evidence="2" id="KW-0813">Transport</keyword>
<evidence type="ECO:0000256" key="4">
    <source>
        <dbReference type="ARBA" id="ARBA00022692"/>
    </source>
</evidence>
<keyword evidence="3" id="KW-1003">Cell membrane</keyword>
<feature type="transmembrane region" description="Helical" evidence="10">
    <location>
        <begin position="109"/>
        <end position="133"/>
    </location>
</feature>
<feature type="transmembrane region" description="Helical" evidence="10">
    <location>
        <begin position="83"/>
        <end position="103"/>
    </location>
</feature>
<evidence type="ECO:0000256" key="1">
    <source>
        <dbReference type="ARBA" id="ARBA00004651"/>
    </source>
</evidence>
<dbReference type="STRING" id="69974.MPLDJ20_60547"/>
<feature type="domain" description="Cation/H+ exchanger transmembrane" evidence="11">
    <location>
        <begin position="12"/>
        <end position="400"/>
    </location>
</feature>
<dbReference type="GO" id="GO:0051453">
    <property type="term" value="P:regulation of intracellular pH"/>
    <property type="evidence" value="ECO:0007669"/>
    <property type="project" value="TreeGrafter"/>
</dbReference>
<evidence type="ECO:0000256" key="9">
    <source>
        <dbReference type="ARBA" id="ARBA00023201"/>
    </source>
</evidence>
<feature type="transmembrane region" description="Helical" evidence="10">
    <location>
        <begin position="31"/>
        <end position="48"/>
    </location>
</feature>
<dbReference type="PANTHER" id="PTHR10110">
    <property type="entry name" value="SODIUM/HYDROGEN EXCHANGER"/>
    <property type="match status" value="1"/>
</dbReference>
<evidence type="ECO:0000256" key="7">
    <source>
        <dbReference type="ARBA" id="ARBA00023065"/>
    </source>
</evidence>
<feature type="transmembrane region" description="Helical" evidence="10">
    <location>
        <begin position="344"/>
        <end position="369"/>
    </location>
</feature>
<dbReference type="GO" id="GO:0098719">
    <property type="term" value="P:sodium ion import across plasma membrane"/>
    <property type="evidence" value="ECO:0007669"/>
    <property type="project" value="TreeGrafter"/>
</dbReference>
<evidence type="ECO:0000259" key="11">
    <source>
        <dbReference type="Pfam" id="PF00999"/>
    </source>
</evidence>
<dbReference type="GO" id="GO:0015385">
    <property type="term" value="F:sodium:proton antiporter activity"/>
    <property type="evidence" value="ECO:0007669"/>
    <property type="project" value="InterPro"/>
</dbReference>
<feature type="transmembrane region" description="Helical" evidence="10">
    <location>
        <begin position="179"/>
        <end position="195"/>
    </location>
</feature>
<dbReference type="EMBL" id="CCMZ01000075">
    <property type="protein sequence ID" value="CDX28185.1"/>
    <property type="molecule type" value="Genomic_DNA"/>
</dbReference>
<protein>
    <submittedName>
        <fullName evidence="12">Sodium/hydrogen exchanger</fullName>
    </submittedName>
</protein>
<comment type="subcellular location">
    <subcellularLocation>
        <location evidence="1">Cell membrane</location>
        <topology evidence="1">Multi-pass membrane protein</topology>
    </subcellularLocation>
</comment>
<dbReference type="Pfam" id="PF00999">
    <property type="entry name" value="Na_H_Exchanger"/>
    <property type="match status" value="1"/>
</dbReference>
<keyword evidence="8 10" id="KW-0472">Membrane</keyword>
<keyword evidence="7" id="KW-0406">Ion transport</keyword>
<dbReference type="Proteomes" id="UP000045285">
    <property type="component" value="Unassembled WGS sequence"/>
</dbReference>